<reference evidence="2" key="1">
    <citation type="journal article" date="2021" name="Nat. Commun.">
        <title>Genetic determinants of endophytism in the Arabidopsis root mycobiome.</title>
        <authorList>
            <person name="Mesny F."/>
            <person name="Miyauchi S."/>
            <person name="Thiergart T."/>
            <person name="Pickel B."/>
            <person name="Atanasova L."/>
            <person name="Karlsson M."/>
            <person name="Huettel B."/>
            <person name="Barry K.W."/>
            <person name="Haridas S."/>
            <person name="Chen C."/>
            <person name="Bauer D."/>
            <person name="Andreopoulos W."/>
            <person name="Pangilinan J."/>
            <person name="LaButti K."/>
            <person name="Riley R."/>
            <person name="Lipzen A."/>
            <person name="Clum A."/>
            <person name="Drula E."/>
            <person name="Henrissat B."/>
            <person name="Kohler A."/>
            <person name="Grigoriev I.V."/>
            <person name="Martin F.M."/>
            <person name="Hacquard S."/>
        </authorList>
    </citation>
    <scope>NUCLEOTIDE SEQUENCE</scope>
    <source>
        <strain evidence="2">MPI-SDFR-AT-0117</strain>
    </source>
</reference>
<keyword evidence="3" id="KW-1185">Reference proteome</keyword>
<name>A0A9P9A7K7_9PEZI</name>
<dbReference type="Proteomes" id="UP000770015">
    <property type="component" value="Unassembled WGS sequence"/>
</dbReference>
<comment type="caution">
    <text evidence="2">The sequence shown here is derived from an EMBL/GenBank/DDBJ whole genome shotgun (WGS) entry which is preliminary data.</text>
</comment>
<evidence type="ECO:0000256" key="1">
    <source>
        <dbReference type="SAM" id="MobiDB-lite"/>
    </source>
</evidence>
<gene>
    <name evidence="2" type="ORF">F5X68DRAFT_264753</name>
</gene>
<feature type="compositionally biased region" description="Polar residues" evidence="1">
    <location>
        <begin position="303"/>
        <end position="313"/>
    </location>
</feature>
<dbReference type="EMBL" id="JAGSXJ010000028">
    <property type="protein sequence ID" value="KAH6671494.1"/>
    <property type="molecule type" value="Genomic_DNA"/>
</dbReference>
<feature type="region of interest" description="Disordered" evidence="1">
    <location>
        <begin position="287"/>
        <end position="332"/>
    </location>
</feature>
<dbReference type="OrthoDB" id="3944545at2759"/>
<accession>A0A9P9A7K7</accession>
<proteinExistence type="predicted"/>
<organism evidence="2 3">
    <name type="scientific">Plectosphaerella plurivora</name>
    <dbReference type="NCBI Taxonomy" id="936078"/>
    <lineage>
        <taxon>Eukaryota</taxon>
        <taxon>Fungi</taxon>
        <taxon>Dikarya</taxon>
        <taxon>Ascomycota</taxon>
        <taxon>Pezizomycotina</taxon>
        <taxon>Sordariomycetes</taxon>
        <taxon>Hypocreomycetidae</taxon>
        <taxon>Glomerellales</taxon>
        <taxon>Plectosphaerellaceae</taxon>
        <taxon>Plectosphaerella</taxon>
    </lineage>
</organism>
<dbReference type="AlphaFoldDB" id="A0A9P9A7K7"/>
<evidence type="ECO:0000313" key="2">
    <source>
        <dbReference type="EMBL" id="KAH6671494.1"/>
    </source>
</evidence>
<protein>
    <submittedName>
        <fullName evidence="2">Uncharacterized protein</fullName>
    </submittedName>
</protein>
<sequence length="440" mass="48092">METGNVPFVPASTFAHAHEFLISPEGELIPVLPDPPPYKRESEASKRLFWTLNGPLESSIQVLPSHYYERETVMEPYYRPATDDAPASWHPVSQENVYTTAEQTATIQIQTFDSFNVHWNEVNWDDSGGRLAPLHEADPNFDPRLDLDPALGIPICPIFPSDYTLTVTTAGDYLTIHEYVSAVHPWLMSIRETLLQALRYGQTGNFKWTSESKLVVLHAVGAVTIGGEEDWIRNHLKPREPLIGPQWPPEERRRRFQEMRMAWSRARARNREGAEAREREIEEMDPGIAPWCHPETDEPTATLDPTATPSSTDEGPPRITDEPSETPTAACSTNSDCTDSALPVCDAGTCVAAPVARRCDGDADCTDPALTVCNTSSGVCEAAPATGCTADTDCTDTALPVCDAGNCVAAPIVGCAVDADCTDPALTVCNTSGAQIVRLW</sequence>
<evidence type="ECO:0000313" key="3">
    <source>
        <dbReference type="Proteomes" id="UP000770015"/>
    </source>
</evidence>